<reference evidence="2 3" key="1">
    <citation type="submission" date="2015-11" db="EMBL/GenBank/DDBJ databases">
        <title>Exploring the genomic traits of fungus-feeding bacterial genus Collimonas.</title>
        <authorList>
            <person name="Song C."/>
            <person name="Schmidt R."/>
            <person name="de Jager V."/>
            <person name="Krzyzanowska D."/>
            <person name="Jongedijk E."/>
            <person name="Cankar K."/>
            <person name="Beekwilder J."/>
            <person name="van Veen A."/>
            <person name="de Boer W."/>
            <person name="van Veen J.A."/>
            <person name="Garbeva P."/>
        </authorList>
    </citation>
    <scope>NUCLEOTIDE SEQUENCE [LARGE SCALE GENOMIC DNA]</scope>
    <source>
        <strain evidence="2 3">Ter282</strain>
    </source>
</reference>
<gene>
    <name evidence="2" type="ORF">CAter282_0242</name>
</gene>
<feature type="region of interest" description="Disordered" evidence="1">
    <location>
        <begin position="21"/>
        <end position="43"/>
    </location>
</feature>
<accession>A0A127QDG0</accession>
<dbReference type="EMBL" id="CP013235">
    <property type="protein sequence ID" value="AMP08064.1"/>
    <property type="molecule type" value="Genomic_DNA"/>
</dbReference>
<evidence type="ECO:0000256" key="1">
    <source>
        <dbReference type="SAM" id="MobiDB-lite"/>
    </source>
</evidence>
<organism evidence="2 3">
    <name type="scientific">Collimonas arenae</name>
    <dbReference type="NCBI Taxonomy" id="279058"/>
    <lineage>
        <taxon>Bacteria</taxon>
        <taxon>Pseudomonadati</taxon>
        <taxon>Pseudomonadota</taxon>
        <taxon>Betaproteobacteria</taxon>
        <taxon>Burkholderiales</taxon>
        <taxon>Oxalobacteraceae</taxon>
        <taxon>Collimonas</taxon>
    </lineage>
</organism>
<feature type="compositionally biased region" description="Basic and acidic residues" evidence="1">
    <location>
        <begin position="21"/>
        <end position="33"/>
    </location>
</feature>
<dbReference type="Proteomes" id="UP000071778">
    <property type="component" value="Chromosome"/>
</dbReference>
<proteinExistence type="predicted"/>
<dbReference type="AlphaFoldDB" id="A0A127QDG0"/>
<evidence type="ECO:0000313" key="2">
    <source>
        <dbReference type="EMBL" id="AMP08064.1"/>
    </source>
</evidence>
<sequence>MEQKIRLFWIEPVLHAMHAGDSRCTKPQDKNQERLNAPVLRLD</sequence>
<dbReference type="PATRIC" id="fig|279058.17.peg.263"/>
<evidence type="ECO:0000313" key="3">
    <source>
        <dbReference type="Proteomes" id="UP000071778"/>
    </source>
</evidence>
<name>A0A127QDG0_9BURK</name>
<protein>
    <submittedName>
        <fullName evidence="2">Uncharacterized protein</fullName>
    </submittedName>
</protein>
<keyword evidence="3" id="KW-1185">Reference proteome</keyword>